<proteinExistence type="predicted"/>
<feature type="domain" description="Protein kinase" evidence="2">
    <location>
        <begin position="369"/>
        <end position="696"/>
    </location>
</feature>
<dbReference type="GO" id="GO:0004672">
    <property type="term" value="F:protein kinase activity"/>
    <property type="evidence" value="ECO:0007669"/>
    <property type="project" value="InterPro"/>
</dbReference>
<evidence type="ECO:0000259" key="2">
    <source>
        <dbReference type="PROSITE" id="PS50011"/>
    </source>
</evidence>
<dbReference type="STRING" id="686832.A0A0C2YXR8"/>
<feature type="compositionally biased region" description="Polar residues" evidence="1">
    <location>
        <begin position="7"/>
        <end position="20"/>
    </location>
</feature>
<dbReference type="Proteomes" id="UP000053424">
    <property type="component" value="Unassembled WGS sequence"/>
</dbReference>
<dbReference type="OrthoDB" id="3261131at2759"/>
<evidence type="ECO:0000313" key="4">
    <source>
        <dbReference type="Proteomes" id="UP000053424"/>
    </source>
</evidence>
<reference evidence="4" key="2">
    <citation type="submission" date="2015-01" db="EMBL/GenBank/DDBJ databases">
        <title>Evolutionary Origins and Diversification of the Mycorrhizal Mutualists.</title>
        <authorList>
            <consortium name="DOE Joint Genome Institute"/>
            <consortium name="Mycorrhizal Genomics Consortium"/>
            <person name="Kohler A."/>
            <person name="Kuo A."/>
            <person name="Nagy L.G."/>
            <person name="Floudas D."/>
            <person name="Copeland A."/>
            <person name="Barry K.W."/>
            <person name="Cichocki N."/>
            <person name="Veneault-Fourrey C."/>
            <person name="LaButti K."/>
            <person name="Lindquist E.A."/>
            <person name="Lipzen A."/>
            <person name="Lundell T."/>
            <person name="Morin E."/>
            <person name="Murat C."/>
            <person name="Riley R."/>
            <person name="Ohm R."/>
            <person name="Sun H."/>
            <person name="Tunlid A."/>
            <person name="Henrissat B."/>
            <person name="Grigoriev I.V."/>
            <person name="Hibbett D.S."/>
            <person name="Martin F."/>
        </authorList>
    </citation>
    <scope>NUCLEOTIDE SEQUENCE [LARGE SCALE GENOMIC DNA]</scope>
    <source>
        <strain evidence="4">h7</strain>
    </source>
</reference>
<dbReference type="InterPro" id="IPR000719">
    <property type="entry name" value="Prot_kinase_dom"/>
</dbReference>
<feature type="compositionally biased region" description="Low complexity" evidence="1">
    <location>
        <begin position="33"/>
        <end position="50"/>
    </location>
</feature>
<evidence type="ECO:0000256" key="1">
    <source>
        <dbReference type="SAM" id="MobiDB-lite"/>
    </source>
</evidence>
<evidence type="ECO:0000313" key="3">
    <source>
        <dbReference type="EMBL" id="KIM45752.1"/>
    </source>
</evidence>
<name>A0A0C2YXR8_HEBCY</name>
<dbReference type="SUPFAM" id="SSF56112">
    <property type="entry name" value="Protein kinase-like (PK-like)"/>
    <property type="match status" value="1"/>
</dbReference>
<sequence>MSRKSQRQAMPASQSCQSAATIPPRRSQRVTKPQAADEAAPAQPQVADEVGPASQSTAQDSTVRLNWTLFDDKSHRLPFFSNIPRDLYEDASQECQQLFVGELLRRHRVATKAEGIMFWTPKKPLSFREAGAKGWAASVNEFEEHFLPVQPLEAFSELPTADRNHIHLVITVREVDDVVLELNEFKRYHNTVLTPGATPSEGAKSSGYRKIQADNAQAIYDGRRAPHGLSTVAPPIQIFHPIFDDFINLVNDPGVQPTSDDLKQVQELMHYVAEVGRVDEGNGGYNAGLRKRLRNILQADVHEEPNSDGTMADGVVILQLRDAHIASLILEWKRELGEGDCDPSLQVGLSMKRSWIDPSRGAIREKCCCPTLLVAGGGPWLSVMGGVFTDKFIVQRLTDMRWNALSSTEEDSRIYHNARVFIALRQCLVKLQDFYEGIQDVPPLVQNQPHPRYFPYPTSFTARDNNSLTRFRYLASLETDDACVTYLAEIIDDAGVAGDRVVVKFVARYGEEVHEFLAHHGYAPALRYCGPLPGTKFSGIPPGPARSATPGLLSLRSDLMHMVVMDYIDAQRNSPPDVREQIEKILTLLHSEGYVFGDLQRQNILFDADGKVKLVDFNWCGRYNMRLRDEGLPGGLQNEIDKNVNRIQVRDGPYAYYPLSMSMAPPNMPSMWVDGMGPLMQIRPQHDWGMFGKLLL</sequence>
<protein>
    <recommendedName>
        <fullName evidence="2">Protein kinase domain-containing protein</fullName>
    </recommendedName>
</protein>
<dbReference type="EMBL" id="KN831772">
    <property type="protein sequence ID" value="KIM45752.1"/>
    <property type="molecule type" value="Genomic_DNA"/>
</dbReference>
<gene>
    <name evidence="3" type="ORF">M413DRAFT_442362</name>
</gene>
<feature type="region of interest" description="Disordered" evidence="1">
    <location>
        <begin position="1"/>
        <end position="58"/>
    </location>
</feature>
<dbReference type="AlphaFoldDB" id="A0A0C2YXR8"/>
<dbReference type="GO" id="GO:0005524">
    <property type="term" value="F:ATP binding"/>
    <property type="evidence" value="ECO:0007669"/>
    <property type="project" value="InterPro"/>
</dbReference>
<accession>A0A0C2YXR8</accession>
<dbReference type="InterPro" id="IPR011009">
    <property type="entry name" value="Kinase-like_dom_sf"/>
</dbReference>
<reference evidence="3 4" key="1">
    <citation type="submission" date="2014-04" db="EMBL/GenBank/DDBJ databases">
        <authorList>
            <consortium name="DOE Joint Genome Institute"/>
            <person name="Kuo A."/>
            <person name="Gay G."/>
            <person name="Dore J."/>
            <person name="Kohler A."/>
            <person name="Nagy L.G."/>
            <person name="Floudas D."/>
            <person name="Copeland A."/>
            <person name="Barry K.W."/>
            <person name="Cichocki N."/>
            <person name="Veneault-Fourrey C."/>
            <person name="LaButti K."/>
            <person name="Lindquist E.A."/>
            <person name="Lipzen A."/>
            <person name="Lundell T."/>
            <person name="Morin E."/>
            <person name="Murat C."/>
            <person name="Sun H."/>
            <person name="Tunlid A."/>
            <person name="Henrissat B."/>
            <person name="Grigoriev I.V."/>
            <person name="Hibbett D.S."/>
            <person name="Martin F."/>
            <person name="Nordberg H.P."/>
            <person name="Cantor M.N."/>
            <person name="Hua S.X."/>
        </authorList>
    </citation>
    <scope>NUCLEOTIDE SEQUENCE [LARGE SCALE GENOMIC DNA]</scope>
    <source>
        <strain evidence="4">h7</strain>
    </source>
</reference>
<dbReference type="Gene3D" id="1.10.510.10">
    <property type="entry name" value="Transferase(Phosphotransferase) domain 1"/>
    <property type="match status" value="1"/>
</dbReference>
<dbReference type="HOGENOM" id="CLU_013871_2_2_1"/>
<keyword evidence="4" id="KW-1185">Reference proteome</keyword>
<organism evidence="3 4">
    <name type="scientific">Hebeloma cylindrosporum</name>
    <dbReference type="NCBI Taxonomy" id="76867"/>
    <lineage>
        <taxon>Eukaryota</taxon>
        <taxon>Fungi</taxon>
        <taxon>Dikarya</taxon>
        <taxon>Basidiomycota</taxon>
        <taxon>Agaricomycotina</taxon>
        <taxon>Agaricomycetes</taxon>
        <taxon>Agaricomycetidae</taxon>
        <taxon>Agaricales</taxon>
        <taxon>Agaricineae</taxon>
        <taxon>Hymenogastraceae</taxon>
        <taxon>Hebeloma</taxon>
    </lineage>
</organism>
<dbReference type="PROSITE" id="PS50011">
    <property type="entry name" value="PROTEIN_KINASE_DOM"/>
    <property type="match status" value="1"/>
</dbReference>